<reference evidence="1 2" key="1">
    <citation type="submission" date="2022-10" db="EMBL/GenBank/DDBJ databases">
        <title>WGS assembly of Paspalum vaginatum 540-79.</title>
        <authorList>
            <person name="Sun G."/>
            <person name="Wase N."/>
            <person name="Shu S."/>
            <person name="Jenkins J."/>
            <person name="Zhou B."/>
            <person name="Torres-Rodriguez J."/>
            <person name="Chen C."/>
            <person name="Sandor L."/>
            <person name="Plott C."/>
            <person name="Yoshinga Y."/>
            <person name="Daum C."/>
            <person name="Qi P."/>
            <person name="Barry K."/>
            <person name="Lipzen A."/>
            <person name="Berry L."/>
            <person name="Pedersen C."/>
            <person name="Gottilla T."/>
            <person name="Foltz A."/>
            <person name="Yu H."/>
            <person name="O'Malley R."/>
            <person name="Zhang C."/>
            <person name="Devos K."/>
            <person name="Sigmon B."/>
            <person name="Yu B."/>
            <person name="Obata T."/>
            <person name="Schmutz J."/>
            <person name="Schnable J."/>
        </authorList>
    </citation>
    <scope>NUCLEOTIDE SEQUENCE [LARGE SCALE GENOMIC DNA]</scope>
    <source>
        <strain evidence="2">cv. 540-79</strain>
    </source>
</reference>
<keyword evidence="2" id="KW-1185">Reference proteome</keyword>
<dbReference type="Proteomes" id="UP001164776">
    <property type="component" value="Unassembled WGS sequence"/>
</dbReference>
<sequence length="129" mass="14002">MLGFWGYYLLPPQRRRAEKIMAWKPAAGTDAELTPGQKIVKDGVELANSLIAMERADGPAAPAAWKVLADVWTELVVYLAPSSDEERVKGHEDILVQGGEFITVLWALTTHIGVSRNAARTGAGATNCR</sequence>
<evidence type="ECO:0000313" key="2">
    <source>
        <dbReference type="Proteomes" id="UP001164776"/>
    </source>
</evidence>
<accession>A0A9W8CDJ6</accession>
<organism evidence="1 2">
    <name type="scientific">Paspalum vaginatum</name>
    <name type="common">seashore paspalum</name>
    <dbReference type="NCBI Taxonomy" id="158149"/>
    <lineage>
        <taxon>Eukaryota</taxon>
        <taxon>Viridiplantae</taxon>
        <taxon>Streptophyta</taxon>
        <taxon>Embryophyta</taxon>
        <taxon>Tracheophyta</taxon>
        <taxon>Spermatophyta</taxon>
        <taxon>Magnoliopsida</taxon>
        <taxon>Liliopsida</taxon>
        <taxon>Poales</taxon>
        <taxon>Poaceae</taxon>
        <taxon>PACMAD clade</taxon>
        <taxon>Panicoideae</taxon>
        <taxon>Andropogonodae</taxon>
        <taxon>Paspaleae</taxon>
        <taxon>Paspalinae</taxon>
        <taxon>Paspalum</taxon>
    </lineage>
</organism>
<gene>
    <name evidence="1" type="ORF">BS78_K176400</name>
</gene>
<dbReference type="Pfam" id="PF04578">
    <property type="entry name" value="DUF594"/>
    <property type="match status" value="1"/>
</dbReference>
<name>A0A9W8CDJ6_9POAL</name>
<evidence type="ECO:0000313" key="1">
    <source>
        <dbReference type="EMBL" id="KAJ1253827.1"/>
    </source>
</evidence>
<dbReference type="EMBL" id="MU630624">
    <property type="protein sequence ID" value="KAJ1253827.1"/>
    <property type="molecule type" value="Genomic_DNA"/>
</dbReference>
<proteinExistence type="predicted"/>
<dbReference type="AlphaFoldDB" id="A0A9W8CDJ6"/>
<comment type="caution">
    <text evidence="1">The sequence shown here is derived from an EMBL/GenBank/DDBJ whole genome shotgun (WGS) entry which is preliminary data.</text>
</comment>
<dbReference type="InterPro" id="IPR007658">
    <property type="entry name" value="DUF594"/>
</dbReference>
<dbReference type="OrthoDB" id="624036at2759"/>
<protein>
    <submittedName>
        <fullName evidence="1">Uncharacterized protein</fullName>
    </submittedName>
</protein>